<evidence type="ECO:0000313" key="3">
    <source>
        <dbReference type="Proteomes" id="UP001217325"/>
    </source>
</evidence>
<comment type="caution">
    <text evidence="2">The sequence shown here is derived from an EMBL/GenBank/DDBJ whole genome shotgun (WGS) entry which is preliminary data.</text>
</comment>
<feature type="region of interest" description="Disordered" evidence="1">
    <location>
        <begin position="110"/>
        <end position="166"/>
    </location>
</feature>
<dbReference type="EMBL" id="JARDXE010000017">
    <property type="protein sequence ID" value="MDE8648080.1"/>
    <property type="molecule type" value="Genomic_DNA"/>
</dbReference>
<dbReference type="AlphaFoldDB" id="A0AAW6LVP6"/>
<name>A0AAW6LVP6_RHOSG</name>
<protein>
    <submittedName>
        <fullName evidence="2">Uncharacterized protein</fullName>
    </submittedName>
</protein>
<evidence type="ECO:0000313" key="2">
    <source>
        <dbReference type="EMBL" id="MDE8648080.1"/>
    </source>
</evidence>
<gene>
    <name evidence="2" type="ORF">PXH69_24175</name>
</gene>
<evidence type="ECO:0000256" key="1">
    <source>
        <dbReference type="SAM" id="MobiDB-lite"/>
    </source>
</evidence>
<sequence>MAIERQRARFVYYNEKPGSPWPVNPAIKHILRSPQMREYMRDVAFEGQMIFQAMARKGSRPNAQRNSQMVRTTTRLWAVQWEGAYRTLPDRWMAEVQAYAPHALAREFGYRPWGGDPKNREKRDHSKKRTDREKRSTRQKAEATLGGNRRKKASVVGTLERKYYKK</sequence>
<accession>A0AAW6LVP6</accession>
<dbReference type="Proteomes" id="UP001217325">
    <property type="component" value="Unassembled WGS sequence"/>
</dbReference>
<reference evidence="2" key="1">
    <citation type="submission" date="2023-02" db="EMBL/GenBank/DDBJ databases">
        <title>A novel hydrolase synthesized by Rhodococcus erythropolis HQ is responsible for the detoxification of Zearalenone.</title>
        <authorList>
            <person name="Hu J."/>
            <person name="Xu J."/>
        </authorList>
    </citation>
    <scope>NUCLEOTIDE SEQUENCE</scope>
    <source>
        <strain evidence="2">HQ</strain>
    </source>
</reference>
<feature type="compositionally biased region" description="Basic and acidic residues" evidence="1">
    <location>
        <begin position="117"/>
        <end position="141"/>
    </location>
</feature>
<organism evidence="2 3">
    <name type="scientific">Rhodococcus qingshengii</name>
    <dbReference type="NCBI Taxonomy" id="334542"/>
    <lineage>
        <taxon>Bacteria</taxon>
        <taxon>Bacillati</taxon>
        <taxon>Actinomycetota</taxon>
        <taxon>Actinomycetes</taxon>
        <taxon>Mycobacteriales</taxon>
        <taxon>Nocardiaceae</taxon>
        <taxon>Rhodococcus</taxon>
        <taxon>Rhodococcus erythropolis group</taxon>
    </lineage>
</organism>
<dbReference type="RefSeq" id="WP_275232317.1">
    <property type="nucleotide sequence ID" value="NZ_JARDXE010000017.1"/>
</dbReference>
<proteinExistence type="predicted"/>